<proteinExistence type="inferred from homology"/>
<keyword evidence="2" id="KW-0540">Nuclease</keyword>
<dbReference type="EC" id="3.1.-.-" evidence="2"/>
<keyword evidence="1 2" id="KW-0051">Antiviral defense</keyword>
<dbReference type="Gene3D" id="3.30.70.2660">
    <property type="match status" value="1"/>
</dbReference>
<sequence>MQMKTSASKRFRVRAGGPVACFTRPEMKAERVSYEVMTPSAARGVLEAILWKPAIRWQVHEIAVIAPVRWMSFRRNEVNSRATVGKFDYAADEDRAQRNTVALREVDYVITASFSLVRDKVGAQENLRKFEEMFERRLEKGQFFHAPYLGCREFAARIEVAPEVLTPTDVTVVRRPLGLMFYDFVFGDSSSATRPLFFDAYLDRGVMQVPPWAQVLERNRGRP</sequence>
<keyword evidence="2" id="KW-0255">Endonuclease</keyword>
<evidence type="ECO:0000256" key="1">
    <source>
        <dbReference type="ARBA" id="ARBA00023118"/>
    </source>
</evidence>
<keyword evidence="4" id="KW-1185">Reference proteome</keyword>
<dbReference type="EMBL" id="CP071091">
    <property type="protein sequence ID" value="QSQ12424.1"/>
    <property type="molecule type" value="Genomic_DNA"/>
</dbReference>
<keyword evidence="2" id="KW-0694">RNA-binding</keyword>
<dbReference type="InterPro" id="IPR010155">
    <property type="entry name" value="CRISPR-assoc_prot_Cas5d"/>
</dbReference>
<dbReference type="InterPro" id="IPR021124">
    <property type="entry name" value="CRISPR-assoc_prot_Cas5"/>
</dbReference>
<dbReference type="Proteomes" id="UP000663090">
    <property type="component" value="Chromosome"/>
</dbReference>
<keyword evidence="2" id="KW-0378">Hydrolase</keyword>
<comment type="function">
    <text evidence="2">CRISPR (clustered regularly interspaced short palindromic repeat) is an adaptive immune system that provides protection against mobile genetic elements (viruses, transposable elements and conjugative plasmids). CRISPR clusters contain spacers, sequences complementary to antecedent mobile elements, and target invading nucleic acids. CRISPR clusters are transcribed and processed into CRISPR RNA (crRNA).</text>
</comment>
<reference evidence="3 4" key="1">
    <citation type="submission" date="2021-02" db="EMBL/GenBank/DDBJ databases">
        <title>De Novo genome assembly of isolated myxobacteria.</title>
        <authorList>
            <person name="Stevens D.C."/>
        </authorList>
    </citation>
    <scope>NUCLEOTIDE SEQUENCE [LARGE SCALE GENOMIC DNA]</scope>
    <source>
        <strain evidence="3 4">SCHIC003</strain>
    </source>
</reference>
<dbReference type="NCBIfam" id="TIGR01876">
    <property type="entry name" value="cas_Cas5d"/>
    <property type="match status" value="1"/>
</dbReference>
<dbReference type="NCBIfam" id="TIGR02593">
    <property type="entry name" value="CRISPR_cas5"/>
    <property type="match status" value="1"/>
</dbReference>
<organism evidence="3 4">
    <name type="scientific">Myxococcus landrumensis</name>
    <dbReference type="NCBI Taxonomy" id="2813577"/>
    <lineage>
        <taxon>Bacteria</taxon>
        <taxon>Pseudomonadati</taxon>
        <taxon>Myxococcota</taxon>
        <taxon>Myxococcia</taxon>
        <taxon>Myxococcales</taxon>
        <taxon>Cystobacterineae</taxon>
        <taxon>Myxococcaceae</taxon>
        <taxon>Myxococcus</taxon>
    </lineage>
</organism>
<dbReference type="PIRSF" id="PIRSF029950">
    <property type="entry name" value="Cas_CT1134"/>
    <property type="match status" value="1"/>
</dbReference>
<evidence type="ECO:0000313" key="3">
    <source>
        <dbReference type="EMBL" id="QSQ12424.1"/>
    </source>
</evidence>
<accession>A0ABX7N4A9</accession>
<dbReference type="Pfam" id="PF09704">
    <property type="entry name" value="Cas_Cas5d"/>
    <property type="match status" value="1"/>
</dbReference>
<comment type="similarity">
    <text evidence="2">Belongs to the CRISPR-associated protein Cas5 family. Subtype I-C/Dvulg subfamily.</text>
</comment>
<evidence type="ECO:0000313" key="4">
    <source>
        <dbReference type="Proteomes" id="UP000663090"/>
    </source>
</evidence>
<dbReference type="InterPro" id="IPR013422">
    <property type="entry name" value="CRISPR-assoc_prot_Cas5_N"/>
</dbReference>
<gene>
    <name evidence="3" type="primary">cas5c</name>
    <name evidence="3" type="ORF">JY572_29255</name>
</gene>
<evidence type="ECO:0000256" key="2">
    <source>
        <dbReference type="PIRNR" id="PIRNR029950"/>
    </source>
</evidence>
<name>A0ABX7N4A9_9BACT</name>
<protein>
    <recommendedName>
        <fullName evidence="2">pre-crRNA processing endonuclease</fullName>
        <ecNumber evidence="2">3.1.-.-</ecNumber>
    </recommendedName>
</protein>